<keyword evidence="2" id="KW-1185">Reference proteome</keyword>
<gene>
    <name evidence="1" type="ORF">EV652_102322</name>
</gene>
<dbReference type="AlphaFoldDB" id="A0A4R2HTC7"/>
<accession>A0A4R2HTC7</accession>
<name>A0A4R2HTC7_9ACTN</name>
<protein>
    <submittedName>
        <fullName evidence="1">Uncharacterized protein</fullName>
    </submittedName>
</protein>
<comment type="caution">
    <text evidence="1">The sequence shown here is derived from an EMBL/GenBank/DDBJ whole genome shotgun (WGS) entry which is preliminary data.</text>
</comment>
<proteinExistence type="predicted"/>
<organism evidence="1 2">
    <name type="scientific">Kribbella steppae</name>
    <dbReference type="NCBI Taxonomy" id="2512223"/>
    <lineage>
        <taxon>Bacteria</taxon>
        <taxon>Bacillati</taxon>
        <taxon>Actinomycetota</taxon>
        <taxon>Actinomycetes</taxon>
        <taxon>Propionibacteriales</taxon>
        <taxon>Kribbellaceae</taxon>
        <taxon>Kribbella</taxon>
    </lineage>
</organism>
<dbReference type="Proteomes" id="UP000294508">
    <property type="component" value="Unassembled WGS sequence"/>
</dbReference>
<dbReference type="EMBL" id="SLWN01000002">
    <property type="protein sequence ID" value="TCO34256.1"/>
    <property type="molecule type" value="Genomic_DNA"/>
</dbReference>
<evidence type="ECO:0000313" key="2">
    <source>
        <dbReference type="Proteomes" id="UP000294508"/>
    </source>
</evidence>
<evidence type="ECO:0000313" key="1">
    <source>
        <dbReference type="EMBL" id="TCO34256.1"/>
    </source>
</evidence>
<sequence length="30" mass="3228">MIARHEILSGITLLGLQQTLLTWPPAPGSI</sequence>
<reference evidence="1 2" key="1">
    <citation type="journal article" date="2015" name="Stand. Genomic Sci.">
        <title>Genomic Encyclopedia of Bacterial and Archaeal Type Strains, Phase III: the genomes of soil and plant-associated and newly described type strains.</title>
        <authorList>
            <person name="Whitman W.B."/>
            <person name="Woyke T."/>
            <person name="Klenk H.P."/>
            <person name="Zhou Y."/>
            <person name="Lilburn T.G."/>
            <person name="Beck B.J."/>
            <person name="De Vos P."/>
            <person name="Vandamme P."/>
            <person name="Eisen J.A."/>
            <person name="Garrity G."/>
            <person name="Hugenholtz P."/>
            <person name="Kyrpides N.C."/>
        </authorList>
    </citation>
    <scope>NUCLEOTIDE SEQUENCE [LARGE SCALE GENOMIC DNA]</scope>
    <source>
        <strain evidence="1 2">VKM Ac-2572</strain>
    </source>
</reference>